<evidence type="ECO:0000256" key="4">
    <source>
        <dbReference type="ARBA" id="ARBA00023163"/>
    </source>
</evidence>
<proteinExistence type="inferred from homology"/>
<comment type="similarity">
    <text evidence="1">Belongs to the LysR transcriptional regulatory family.</text>
</comment>
<dbReference type="InterPro" id="IPR036390">
    <property type="entry name" value="WH_DNA-bd_sf"/>
</dbReference>
<evidence type="ECO:0000313" key="6">
    <source>
        <dbReference type="EMBL" id="GAA1521139.1"/>
    </source>
</evidence>
<reference evidence="6 7" key="1">
    <citation type="journal article" date="2019" name="Int. J. Syst. Evol. Microbiol.">
        <title>The Global Catalogue of Microorganisms (GCM) 10K type strain sequencing project: providing services to taxonomists for standard genome sequencing and annotation.</title>
        <authorList>
            <consortium name="The Broad Institute Genomics Platform"/>
            <consortium name="The Broad Institute Genome Sequencing Center for Infectious Disease"/>
            <person name="Wu L."/>
            <person name="Ma J."/>
        </authorList>
    </citation>
    <scope>NUCLEOTIDE SEQUENCE [LARGE SCALE GENOMIC DNA]</scope>
    <source>
        <strain evidence="6 7">JCM 14942</strain>
    </source>
</reference>
<dbReference type="InterPro" id="IPR000225">
    <property type="entry name" value="Armadillo"/>
</dbReference>
<accession>A0ABN2AKD2</accession>
<keyword evidence="3" id="KW-0238">DNA-binding</keyword>
<dbReference type="InterPro" id="IPR036388">
    <property type="entry name" value="WH-like_DNA-bd_sf"/>
</dbReference>
<dbReference type="InterPro" id="IPR005119">
    <property type="entry name" value="LysR_subst-bd"/>
</dbReference>
<dbReference type="Gene3D" id="3.40.190.290">
    <property type="match status" value="1"/>
</dbReference>
<keyword evidence="2" id="KW-0805">Transcription regulation</keyword>
<evidence type="ECO:0000313" key="7">
    <source>
        <dbReference type="Proteomes" id="UP001500842"/>
    </source>
</evidence>
<dbReference type="PANTHER" id="PTHR30126">
    <property type="entry name" value="HTH-TYPE TRANSCRIPTIONAL REGULATOR"/>
    <property type="match status" value="1"/>
</dbReference>
<dbReference type="Gene3D" id="1.10.10.10">
    <property type="entry name" value="Winged helix-like DNA-binding domain superfamily/Winged helix DNA-binding domain"/>
    <property type="match status" value="1"/>
</dbReference>
<dbReference type="PROSITE" id="PS50176">
    <property type="entry name" value="ARM_REPEAT"/>
    <property type="match status" value="1"/>
</dbReference>
<sequence length="317" mass="33618">MTIAQLRAFAAVVRHGSVRAAAAALGLTESAVSMHVAQLRKELGNDLFVRTGSGLAFTPGGLRLASRAVELLGLQDRTVQEVSRASQGMRLLRVGSTSLFAEYAAPGLIEAFTQRADDLEVELSVHRADEFEGLLRSRAIDIAIGPPWPTAVPGVVHRAFLAYDVEVVAAPSHPLAAKPVTAQALAGATWLLGPSAIGGGGPIPALLRRLRVPEENQRIFQSEAAALEELTHTEAVAPAVVFAAAGDVAEGRLVRLSGQGTKERGIWVAAALEDDHGSTTAELMRFLHTPRATQAMLRGAGVPIKRFRPAVYVTLWN</sequence>
<feature type="domain" description="HTH lysR-type" evidence="5">
    <location>
        <begin position="1"/>
        <end position="58"/>
    </location>
</feature>
<keyword evidence="4" id="KW-0804">Transcription</keyword>
<dbReference type="EMBL" id="BAAAOR010000023">
    <property type="protein sequence ID" value="GAA1521139.1"/>
    <property type="molecule type" value="Genomic_DNA"/>
</dbReference>
<dbReference type="Pfam" id="PF00126">
    <property type="entry name" value="HTH_1"/>
    <property type="match status" value="1"/>
</dbReference>
<dbReference type="Pfam" id="PF03466">
    <property type="entry name" value="LysR_substrate"/>
    <property type="match status" value="1"/>
</dbReference>
<dbReference type="PRINTS" id="PR00039">
    <property type="entry name" value="HTHLYSR"/>
</dbReference>
<evidence type="ECO:0000259" key="5">
    <source>
        <dbReference type="PROSITE" id="PS50931"/>
    </source>
</evidence>
<evidence type="ECO:0000256" key="3">
    <source>
        <dbReference type="ARBA" id="ARBA00023125"/>
    </source>
</evidence>
<evidence type="ECO:0000256" key="1">
    <source>
        <dbReference type="ARBA" id="ARBA00009437"/>
    </source>
</evidence>
<comment type="caution">
    <text evidence="6">The sequence shown here is derived from an EMBL/GenBank/DDBJ whole genome shotgun (WGS) entry which is preliminary data.</text>
</comment>
<protein>
    <submittedName>
        <fullName evidence="6">LysR family transcriptional regulator</fullName>
    </submittedName>
</protein>
<dbReference type="PANTHER" id="PTHR30126:SF39">
    <property type="entry name" value="HTH-TYPE TRANSCRIPTIONAL REGULATOR CYSL"/>
    <property type="match status" value="1"/>
</dbReference>
<name>A0ABN2AKD2_9ACTN</name>
<evidence type="ECO:0000256" key="2">
    <source>
        <dbReference type="ARBA" id="ARBA00023015"/>
    </source>
</evidence>
<keyword evidence="7" id="KW-1185">Reference proteome</keyword>
<dbReference type="SUPFAM" id="SSF46785">
    <property type="entry name" value="Winged helix' DNA-binding domain"/>
    <property type="match status" value="1"/>
</dbReference>
<gene>
    <name evidence="6" type="ORF">GCM10009788_26250</name>
</gene>
<dbReference type="InterPro" id="IPR000847">
    <property type="entry name" value="LysR_HTH_N"/>
</dbReference>
<dbReference type="SUPFAM" id="SSF53850">
    <property type="entry name" value="Periplasmic binding protein-like II"/>
    <property type="match status" value="1"/>
</dbReference>
<dbReference type="PROSITE" id="PS50931">
    <property type="entry name" value="HTH_LYSR"/>
    <property type="match status" value="1"/>
</dbReference>
<organism evidence="6 7">
    <name type="scientific">Nocardioides humi</name>
    <dbReference type="NCBI Taxonomy" id="449461"/>
    <lineage>
        <taxon>Bacteria</taxon>
        <taxon>Bacillati</taxon>
        <taxon>Actinomycetota</taxon>
        <taxon>Actinomycetes</taxon>
        <taxon>Propionibacteriales</taxon>
        <taxon>Nocardioidaceae</taxon>
        <taxon>Nocardioides</taxon>
    </lineage>
</organism>
<dbReference type="Proteomes" id="UP001500842">
    <property type="component" value="Unassembled WGS sequence"/>
</dbReference>
<dbReference type="RefSeq" id="WP_141006832.1">
    <property type="nucleotide sequence ID" value="NZ_BAAAOR010000023.1"/>
</dbReference>